<dbReference type="Pfam" id="PF13369">
    <property type="entry name" value="Transglut_core2"/>
    <property type="match status" value="1"/>
</dbReference>
<proteinExistence type="inferred from homology"/>
<feature type="domain" description="Protein SirB1 N-terminal" evidence="2">
    <location>
        <begin position="103"/>
        <end position="262"/>
    </location>
</feature>
<evidence type="ECO:0000259" key="2">
    <source>
        <dbReference type="Pfam" id="PF13369"/>
    </source>
</evidence>
<accession>A0A831M027</accession>
<dbReference type="PANTHER" id="PTHR31350:SF29">
    <property type="entry name" value="PROTEIN SIRB1 N-TERMINAL DOMAIN-CONTAINING PROTEIN"/>
    <property type="match status" value="1"/>
</dbReference>
<dbReference type="InterPro" id="IPR032698">
    <property type="entry name" value="SirB1_N"/>
</dbReference>
<dbReference type="PANTHER" id="PTHR31350">
    <property type="entry name" value="SI:DKEY-261L7.2"/>
    <property type="match status" value="1"/>
</dbReference>
<dbReference type="EMBL" id="DSDK01000836">
    <property type="protein sequence ID" value="HDR52886.1"/>
    <property type="molecule type" value="Genomic_DNA"/>
</dbReference>
<sequence>MDKSRLKALIDLLDDPDNLVFETVEQELLKEDDAIIPELEEKWEASFDETSQERIENLIQDLQFKKTRNMLYNWLSSNKADLLEGFLIIDRFQYPDVNGDVVFQKIEKIKNTVWLELNDSLTLLEKTTILNHFLFNVHGFSINHSNLKSPQNCYLNQLLDTKKGNPVSLSLLYTILARKLGLPVFFIDFPKNPLVAVVDSDLARKVHGNKSKSDVLFYINPSNKGSIASRKEVNYHLKKYKFTPENKFSEPQPDRLLFQRLLELLRDSFRAVGFVEKEARTEQLLQLFDVTVGTKE</sequence>
<gene>
    <name evidence="3" type="ORF">ENN90_14910</name>
</gene>
<dbReference type="AlphaFoldDB" id="A0A831M027"/>
<name>A0A831M027_9BACT</name>
<reference evidence="3" key="1">
    <citation type="journal article" date="2020" name="mSystems">
        <title>Genome- and Community-Level Interaction Insights into Carbon Utilization and Element Cycling Functions of Hydrothermarchaeota in Hydrothermal Sediment.</title>
        <authorList>
            <person name="Zhou Z."/>
            <person name="Liu Y."/>
            <person name="Xu W."/>
            <person name="Pan J."/>
            <person name="Luo Z.H."/>
            <person name="Li M."/>
        </authorList>
    </citation>
    <scope>NUCLEOTIDE SEQUENCE [LARGE SCALE GENOMIC DNA]</scope>
    <source>
        <strain evidence="3">SpSt-1217</strain>
    </source>
</reference>
<comment type="similarity">
    <text evidence="1">Belongs to the UPF0162 family.</text>
</comment>
<evidence type="ECO:0000256" key="1">
    <source>
        <dbReference type="ARBA" id="ARBA00007100"/>
    </source>
</evidence>
<protein>
    <recommendedName>
        <fullName evidence="2">Protein SirB1 N-terminal domain-containing protein</fullName>
    </recommendedName>
</protein>
<organism evidence="3">
    <name type="scientific">Mariniphaga anaerophila</name>
    <dbReference type="NCBI Taxonomy" id="1484053"/>
    <lineage>
        <taxon>Bacteria</taxon>
        <taxon>Pseudomonadati</taxon>
        <taxon>Bacteroidota</taxon>
        <taxon>Bacteroidia</taxon>
        <taxon>Marinilabiliales</taxon>
        <taxon>Prolixibacteraceae</taxon>
        <taxon>Mariniphaga</taxon>
    </lineage>
</organism>
<evidence type="ECO:0000313" key="3">
    <source>
        <dbReference type="EMBL" id="HDR52886.1"/>
    </source>
</evidence>
<dbReference type="Proteomes" id="UP000886047">
    <property type="component" value="Unassembled WGS sequence"/>
</dbReference>
<comment type="caution">
    <text evidence="3">The sequence shown here is derived from an EMBL/GenBank/DDBJ whole genome shotgun (WGS) entry which is preliminary data.</text>
</comment>